<dbReference type="GO" id="GO:0016491">
    <property type="term" value="F:oxidoreductase activity"/>
    <property type="evidence" value="ECO:0007669"/>
    <property type="project" value="UniProtKB-KW"/>
</dbReference>
<evidence type="ECO:0000256" key="1">
    <source>
        <dbReference type="ARBA" id="ARBA00022485"/>
    </source>
</evidence>
<dbReference type="Proteomes" id="UP000515981">
    <property type="component" value="Chromosome"/>
</dbReference>
<dbReference type="Gene3D" id="3.50.50.60">
    <property type="entry name" value="FAD/NAD(P)-binding domain"/>
    <property type="match status" value="1"/>
</dbReference>
<keyword evidence="5" id="KW-0411">Iron-sulfur</keyword>
<keyword evidence="4" id="KW-0408">Iron</keyword>
<name>A0A7G9FZQ6_9FIRM</name>
<evidence type="ECO:0000256" key="6">
    <source>
        <dbReference type="SAM" id="MobiDB-lite"/>
    </source>
</evidence>
<feature type="region of interest" description="Disordered" evidence="6">
    <location>
        <begin position="165"/>
        <end position="188"/>
    </location>
</feature>
<keyword evidence="2" id="KW-0479">Metal-binding</keyword>
<dbReference type="SUPFAM" id="SSF51905">
    <property type="entry name" value="FAD/NAD(P)-binding domain"/>
    <property type="match status" value="1"/>
</dbReference>
<keyword evidence="3" id="KW-0560">Oxidoreductase</keyword>
<dbReference type="GO" id="GO:0051539">
    <property type="term" value="F:4 iron, 4 sulfur cluster binding"/>
    <property type="evidence" value="ECO:0007669"/>
    <property type="project" value="UniProtKB-KW"/>
</dbReference>
<gene>
    <name evidence="7" type="ORF">H9Q77_00320</name>
</gene>
<accession>A0A7G9FZQ6</accession>
<dbReference type="InterPro" id="IPR036188">
    <property type="entry name" value="FAD/NAD-bd_sf"/>
</dbReference>
<evidence type="ECO:0000256" key="4">
    <source>
        <dbReference type="ARBA" id="ARBA00023004"/>
    </source>
</evidence>
<feature type="compositionally biased region" description="Basic and acidic residues" evidence="6">
    <location>
        <begin position="167"/>
        <end position="177"/>
    </location>
</feature>
<protein>
    <submittedName>
        <fullName evidence="7">FAD-dependent oxidoreductase</fullName>
    </submittedName>
</protein>
<keyword evidence="1" id="KW-0004">4Fe-4S</keyword>
<keyword evidence="8" id="KW-1185">Reference proteome</keyword>
<evidence type="ECO:0000313" key="8">
    <source>
        <dbReference type="Proteomes" id="UP000515981"/>
    </source>
</evidence>
<dbReference type="PANTHER" id="PTHR43498">
    <property type="entry name" value="FERREDOXIN:COB-COM HETERODISULFIDE REDUCTASE SUBUNIT A"/>
    <property type="match status" value="1"/>
</dbReference>
<reference evidence="7 8" key="1">
    <citation type="submission" date="2020-08" db="EMBL/GenBank/DDBJ databases">
        <authorList>
            <person name="Liu C."/>
            <person name="Sun Q."/>
        </authorList>
    </citation>
    <scope>NUCLEOTIDE SEQUENCE [LARGE SCALE GENOMIC DNA]</scope>
    <source>
        <strain evidence="7 8">NSJ-8</strain>
    </source>
</reference>
<dbReference type="InterPro" id="IPR039650">
    <property type="entry name" value="HdrA-like"/>
</dbReference>
<dbReference type="EMBL" id="CP060633">
    <property type="protein sequence ID" value="QNM04038.1"/>
    <property type="molecule type" value="Genomic_DNA"/>
</dbReference>
<evidence type="ECO:0000313" key="7">
    <source>
        <dbReference type="EMBL" id="QNM04038.1"/>
    </source>
</evidence>
<organism evidence="7 8">
    <name type="scientific">Simiaoa sunii</name>
    <dbReference type="NCBI Taxonomy" id="2763672"/>
    <lineage>
        <taxon>Bacteria</taxon>
        <taxon>Bacillati</taxon>
        <taxon>Bacillota</taxon>
        <taxon>Clostridia</taxon>
        <taxon>Lachnospirales</taxon>
        <taxon>Lachnospiraceae</taxon>
        <taxon>Simiaoa</taxon>
    </lineage>
</organism>
<dbReference type="PRINTS" id="PR00411">
    <property type="entry name" value="PNDRDTASEI"/>
</dbReference>
<dbReference type="PANTHER" id="PTHR43498:SF1">
    <property type="entry name" value="COB--COM HETERODISULFIDE REDUCTASE IRON-SULFUR SUBUNIT A"/>
    <property type="match status" value="1"/>
</dbReference>
<dbReference type="Pfam" id="PF12831">
    <property type="entry name" value="FAD_oxidored"/>
    <property type="match status" value="1"/>
</dbReference>
<proteinExistence type="predicted"/>
<evidence type="ECO:0000256" key="3">
    <source>
        <dbReference type="ARBA" id="ARBA00023002"/>
    </source>
</evidence>
<dbReference type="KEGG" id="ssun:H9Q77_00320"/>
<evidence type="ECO:0000256" key="2">
    <source>
        <dbReference type="ARBA" id="ARBA00022723"/>
    </source>
</evidence>
<sequence length="614" mass="68804">MSVHKEERHYEVVVVGGGMAGVCAAIASARKGVKTAIVQNRSMFGGNASSEIRMHIVGANAHGSKKNLGETGILLEILLENKRRNPYASFPVFDSVIWEKVHFQENLDAYLNTDMDDVIMDGKKVAAIIGHQNTTETEFTIYGDIFVDATGHGTLATMGGATGRMGSEGRDEFHEPDAPEEPNDDTMGNTLMFSAVDRGEPVKFIRPDWAYQYTEEDLKYREHGNSIGSHMEGGQLTKFEEGSGRLPHFSNVDSGYWWIELGGQYDDIIRDGEVIRDELLKCVYGVWDHLKNVGDHGVENLDLDWVGIVPGYRESRRIEGDYLLNENDVLENRIFPDAVAYGGWQMDQHVRGGIRDLDKIPSRILNFTGCYTIPWRCYYAKELENVMLAGRDISTSKMAYGTTRVMGTCSIGGQAVGTAAAMAVKYRCTPREIGGHITELQQELLRDDCYIPGFHNEDPMDFARSAKVTASGYTGDNVPEKVLNGVARPVGDESNCWEAPIGEEGASISLDFGKKLVLQQVQLTFDTNLTKEIMPSMTRNVRNRQVKGLPDELVCDYDIRFYREDKEVLCKEIRGNYQRLNRIDVDNVICDRLTVTVHKAYGIDRARILEIRTY</sequence>
<dbReference type="AlphaFoldDB" id="A0A7G9FZQ6"/>
<dbReference type="GO" id="GO:0046872">
    <property type="term" value="F:metal ion binding"/>
    <property type="evidence" value="ECO:0007669"/>
    <property type="project" value="UniProtKB-KW"/>
</dbReference>
<evidence type="ECO:0000256" key="5">
    <source>
        <dbReference type="ARBA" id="ARBA00023014"/>
    </source>
</evidence>
<dbReference type="RefSeq" id="WP_118546002.1">
    <property type="nucleotide sequence ID" value="NZ_CP060633.1"/>
</dbReference>